<dbReference type="InterPro" id="IPR036691">
    <property type="entry name" value="Endo/exonu/phosph_ase_sf"/>
</dbReference>
<name>A0A397J3H2_9GLOM</name>
<dbReference type="SUPFAM" id="SSF56219">
    <property type="entry name" value="DNase I-like"/>
    <property type="match status" value="1"/>
</dbReference>
<proteinExistence type="predicted"/>
<comment type="cofactor">
    <cofactor evidence="1">
        <name>Mg(2+)</name>
        <dbReference type="ChEBI" id="CHEBI:18420"/>
    </cofactor>
</comment>
<evidence type="ECO:0000256" key="3">
    <source>
        <dbReference type="ARBA" id="ARBA00022801"/>
    </source>
</evidence>
<dbReference type="GO" id="GO:0005634">
    <property type="term" value="C:nucleus"/>
    <property type="evidence" value="ECO:0007669"/>
    <property type="project" value="TreeGrafter"/>
</dbReference>
<dbReference type="InterPro" id="IPR004808">
    <property type="entry name" value="AP_endonuc_1"/>
</dbReference>
<accession>A0A397J3H2</accession>
<dbReference type="PANTHER" id="PTHR22748:SF23">
    <property type="entry name" value="EXODEOXYRIBONUCLEASE III"/>
    <property type="match status" value="1"/>
</dbReference>
<keyword evidence="3" id="KW-0378">Hydrolase</keyword>
<dbReference type="PANTHER" id="PTHR22748">
    <property type="entry name" value="AP ENDONUCLEASE"/>
    <property type="match status" value="1"/>
</dbReference>
<dbReference type="GO" id="GO:0006284">
    <property type="term" value="P:base-excision repair"/>
    <property type="evidence" value="ECO:0007669"/>
    <property type="project" value="TreeGrafter"/>
</dbReference>
<dbReference type="Proteomes" id="UP000266861">
    <property type="component" value="Unassembled WGS sequence"/>
</dbReference>
<dbReference type="GO" id="GO:0046872">
    <property type="term" value="F:metal ion binding"/>
    <property type="evidence" value="ECO:0007669"/>
    <property type="project" value="UniProtKB-KW"/>
</dbReference>
<dbReference type="Gene3D" id="3.60.10.10">
    <property type="entry name" value="Endonuclease/exonuclease/phosphatase"/>
    <property type="match status" value="1"/>
</dbReference>
<feature type="compositionally biased region" description="Polar residues" evidence="5">
    <location>
        <begin position="23"/>
        <end position="37"/>
    </location>
</feature>
<evidence type="ECO:0000256" key="5">
    <source>
        <dbReference type="SAM" id="MobiDB-lite"/>
    </source>
</evidence>
<evidence type="ECO:0000256" key="4">
    <source>
        <dbReference type="ARBA" id="ARBA00022842"/>
    </source>
</evidence>
<protein>
    <recommendedName>
        <fullName evidence="8">Endonuclease/exonuclease/phosphatase domain-containing protein</fullName>
    </recommendedName>
</protein>
<reference evidence="6 7" key="1">
    <citation type="submission" date="2018-08" db="EMBL/GenBank/DDBJ databases">
        <title>Genome and evolution of the arbuscular mycorrhizal fungus Diversispora epigaea (formerly Glomus versiforme) and its bacterial endosymbionts.</title>
        <authorList>
            <person name="Sun X."/>
            <person name="Fei Z."/>
            <person name="Harrison M."/>
        </authorList>
    </citation>
    <scope>NUCLEOTIDE SEQUENCE [LARGE SCALE GENOMIC DNA]</scope>
    <source>
        <strain evidence="6 7">IT104</strain>
    </source>
</reference>
<comment type="caution">
    <text evidence="6">The sequence shown here is derived from an EMBL/GenBank/DDBJ whole genome shotgun (WGS) entry which is preliminary data.</text>
</comment>
<evidence type="ECO:0000256" key="1">
    <source>
        <dbReference type="ARBA" id="ARBA00001946"/>
    </source>
</evidence>
<sequence length="346" mass="40381">MHTLVLSNNNNNNKFLEAKQKVGPTNHTNRQPHSTLNHRLETTHDTSKRYIKLTIYTYLITVLSKALPLTNLIGTQNGKKLSRKYKESNKGGYGPSTDPTSNHWKIVTQNINRLNDKLKQNKWWDFCMKMQFDIVLLTETRLKEKTTKYTFLENKIHAKQRNLPYYECYWASGKRETREAGVGFMIRDDLAKHVYKVEQYHDRGISLQLSFWGKITLYLIGIYEYANKMERVKSGKALTSWIGKQISNANQKHHAAIILGDFNGVANPKLDRIDSALRKTETRTLEAIINRIDSALRKTETRTLEAIINKGFQDCYRLINGKKREFTFFNRDTTHNRKPVNRIDQI</sequence>
<evidence type="ECO:0000313" key="6">
    <source>
        <dbReference type="EMBL" id="RHZ79430.1"/>
    </source>
</evidence>
<feature type="region of interest" description="Disordered" evidence="5">
    <location>
        <begin position="1"/>
        <end position="41"/>
    </location>
</feature>
<evidence type="ECO:0008006" key="8">
    <source>
        <dbReference type="Google" id="ProtNLM"/>
    </source>
</evidence>
<dbReference type="GO" id="GO:0008081">
    <property type="term" value="F:phosphoric diester hydrolase activity"/>
    <property type="evidence" value="ECO:0007669"/>
    <property type="project" value="TreeGrafter"/>
</dbReference>
<dbReference type="GO" id="GO:0008311">
    <property type="term" value="F:double-stranded DNA 3'-5' DNA exonuclease activity"/>
    <property type="evidence" value="ECO:0007669"/>
    <property type="project" value="TreeGrafter"/>
</dbReference>
<dbReference type="OrthoDB" id="410104at2759"/>
<dbReference type="EMBL" id="PQFF01000137">
    <property type="protein sequence ID" value="RHZ79430.1"/>
    <property type="molecule type" value="Genomic_DNA"/>
</dbReference>
<keyword evidence="4" id="KW-0460">Magnesium</keyword>
<dbReference type="AlphaFoldDB" id="A0A397J3H2"/>
<keyword evidence="2" id="KW-0479">Metal-binding</keyword>
<evidence type="ECO:0000256" key="2">
    <source>
        <dbReference type="ARBA" id="ARBA00022723"/>
    </source>
</evidence>
<evidence type="ECO:0000313" key="7">
    <source>
        <dbReference type="Proteomes" id="UP000266861"/>
    </source>
</evidence>
<organism evidence="6 7">
    <name type="scientific">Diversispora epigaea</name>
    <dbReference type="NCBI Taxonomy" id="1348612"/>
    <lineage>
        <taxon>Eukaryota</taxon>
        <taxon>Fungi</taxon>
        <taxon>Fungi incertae sedis</taxon>
        <taxon>Mucoromycota</taxon>
        <taxon>Glomeromycotina</taxon>
        <taxon>Glomeromycetes</taxon>
        <taxon>Diversisporales</taxon>
        <taxon>Diversisporaceae</taxon>
        <taxon>Diversispora</taxon>
    </lineage>
</organism>
<keyword evidence="7" id="KW-1185">Reference proteome</keyword>
<gene>
    <name evidence="6" type="ORF">Glove_146g4</name>
</gene>
<dbReference type="GO" id="GO:0003906">
    <property type="term" value="F:DNA-(apurinic or apyrimidinic site) endonuclease activity"/>
    <property type="evidence" value="ECO:0007669"/>
    <property type="project" value="TreeGrafter"/>
</dbReference>